<feature type="region of interest" description="Domain IV, binds dsDNA" evidence="8">
    <location>
        <begin position="338"/>
        <end position="460"/>
    </location>
</feature>
<feature type="binding site" evidence="8">
    <location>
        <position position="162"/>
    </location>
    <ligand>
        <name>ATP</name>
        <dbReference type="ChEBI" id="CHEBI:30616"/>
    </ligand>
</feature>
<dbReference type="RefSeq" id="WP_249280197.1">
    <property type="nucleotide sequence ID" value="NZ_JACRSS010000002.1"/>
</dbReference>
<dbReference type="GO" id="GO:0008289">
    <property type="term" value="F:lipid binding"/>
    <property type="evidence" value="ECO:0007669"/>
    <property type="project" value="UniProtKB-KW"/>
</dbReference>
<evidence type="ECO:0000256" key="9">
    <source>
        <dbReference type="NCBIfam" id="TIGR00362"/>
    </source>
</evidence>
<dbReference type="FunFam" id="3.40.50.300:FF:000668">
    <property type="entry name" value="Chromosomal replication initiator protein DnaA"/>
    <property type="match status" value="1"/>
</dbReference>
<evidence type="ECO:0000256" key="8">
    <source>
        <dbReference type="HAMAP-Rule" id="MF_00377"/>
    </source>
</evidence>
<dbReference type="Pfam" id="PF00308">
    <property type="entry name" value="Bac_DnaA"/>
    <property type="match status" value="1"/>
</dbReference>
<dbReference type="Gene3D" id="3.40.50.300">
    <property type="entry name" value="P-loop containing nucleotide triphosphate hydrolases"/>
    <property type="match status" value="1"/>
</dbReference>
<comment type="subcellular location">
    <subcellularLocation>
        <location evidence="8">Cytoplasm</location>
    </subcellularLocation>
</comment>
<dbReference type="Gene3D" id="1.10.1750.10">
    <property type="match status" value="1"/>
</dbReference>
<dbReference type="PRINTS" id="PR00051">
    <property type="entry name" value="DNAA"/>
</dbReference>
<dbReference type="SUPFAM" id="SSF52540">
    <property type="entry name" value="P-loop containing nucleoside triphosphate hydrolases"/>
    <property type="match status" value="1"/>
</dbReference>
<accession>A0A926DIE8</accession>
<dbReference type="InterPro" id="IPR003593">
    <property type="entry name" value="AAA+_ATPase"/>
</dbReference>
<organism evidence="14 15">
    <name type="scientific">Guopingia tenuis</name>
    <dbReference type="NCBI Taxonomy" id="2763656"/>
    <lineage>
        <taxon>Bacteria</taxon>
        <taxon>Bacillati</taxon>
        <taxon>Bacillota</taxon>
        <taxon>Clostridia</taxon>
        <taxon>Christensenellales</taxon>
        <taxon>Christensenellaceae</taxon>
        <taxon>Guopingia</taxon>
    </lineage>
</organism>
<dbReference type="Pfam" id="PF11638">
    <property type="entry name" value="DnaA_N"/>
    <property type="match status" value="1"/>
</dbReference>
<evidence type="ECO:0000259" key="13">
    <source>
        <dbReference type="SMART" id="SM00760"/>
    </source>
</evidence>
<dbReference type="Pfam" id="PF08299">
    <property type="entry name" value="Bac_DnaA_C"/>
    <property type="match status" value="1"/>
</dbReference>
<dbReference type="InterPro" id="IPR024633">
    <property type="entry name" value="DnaA_N_dom"/>
</dbReference>
<evidence type="ECO:0000256" key="5">
    <source>
        <dbReference type="ARBA" id="ARBA00022840"/>
    </source>
</evidence>
<dbReference type="GO" id="GO:0005524">
    <property type="term" value="F:ATP binding"/>
    <property type="evidence" value="ECO:0007669"/>
    <property type="project" value="UniProtKB-UniRule"/>
</dbReference>
<comment type="caution">
    <text evidence="8">Lacks conserved residue(s) required for the propagation of feature annotation.</text>
</comment>
<evidence type="ECO:0000313" key="14">
    <source>
        <dbReference type="EMBL" id="MBC8538436.1"/>
    </source>
</evidence>
<dbReference type="AlphaFoldDB" id="A0A926DIE8"/>
<evidence type="ECO:0000256" key="6">
    <source>
        <dbReference type="ARBA" id="ARBA00023121"/>
    </source>
</evidence>
<evidence type="ECO:0000256" key="4">
    <source>
        <dbReference type="ARBA" id="ARBA00022741"/>
    </source>
</evidence>
<evidence type="ECO:0000256" key="10">
    <source>
        <dbReference type="RuleBase" id="RU000577"/>
    </source>
</evidence>
<comment type="similarity">
    <text evidence="1 8 11">Belongs to the DnaA family.</text>
</comment>
<keyword evidence="7 8" id="KW-0238">DNA-binding</keyword>
<dbReference type="PANTHER" id="PTHR30050:SF2">
    <property type="entry name" value="CHROMOSOMAL REPLICATION INITIATOR PROTEIN DNAA"/>
    <property type="match status" value="1"/>
</dbReference>
<dbReference type="InterPro" id="IPR038454">
    <property type="entry name" value="DnaA_N_sf"/>
</dbReference>
<dbReference type="PANTHER" id="PTHR30050">
    <property type="entry name" value="CHROMOSOMAL REPLICATION INITIATOR PROTEIN DNAA"/>
    <property type="match status" value="1"/>
</dbReference>
<dbReference type="InterPro" id="IPR013317">
    <property type="entry name" value="DnaA_dom"/>
</dbReference>
<dbReference type="GO" id="GO:0005886">
    <property type="term" value="C:plasma membrane"/>
    <property type="evidence" value="ECO:0007669"/>
    <property type="project" value="TreeGrafter"/>
</dbReference>
<comment type="caution">
    <text evidence="14">The sequence shown here is derived from an EMBL/GenBank/DDBJ whole genome shotgun (WGS) entry which is preliminary data.</text>
</comment>
<keyword evidence="5 8" id="KW-0067">ATP-binding</keyword>
<dbReference type="SMART" id="SM00382">
    <property type="entry name" value="AAA"/>
    <property type="match status" value="1"/>
</dbReference>
<proteinExistence type="inferred from homology"/>
<dbReference type="InterPro" id="IPR001957">
    <property type="entry name" value="Chromosome_initiator_DnaA"/>
</dbReference>
<keyword evidence="2 8" id="KW-0963">Cytoplasm</keyword>
<dbReference type="GO" id="GO:0006270">
    <property type="term" value="P:DNA replication initiation"/>
    <property type="evidence" value="ECO:0007669"/>
    <property type="project" value="UniProtKB-UniRule"/>
</dbReference>
<dbReference type="Gene3D" id="1.10.8.60">
    <property type="match status" value="1"/>
</dbReference>
<comment type="domain">
    <text evidence="8">Domain I is involved in oligomerization and binding regulators, domain II is flexibile and of varying length in different bacteria, domain III forms the AAA+ region, while domain IV binds dsDNA.</text>
</comment>
<reference evidence="14" key="1">
    <citation type="submission" date="2020-08" db="EMBL/GenBank/DDBJ databases">
        <title>Genome public.</title>
        <authorList>
            <person name="Liu C."/>
            <person name="Sun Q."/>
        </authorList>
    </citation>
    <scope>NUCLEOTIDE SEQUENCE</scope>
    <source>
        <strain evidence="14">NSJ-63</strain>
    </source>
</reference>
<keyword evidence="4 8" id="KW-0547">Nucleotide-binding</keyword>
<feature type="binding site" evidence="8">
    <location>
        <position position="159"/>
    </location>
    <ligand>
        <name>ATP</name>
        <dbReference type="ChEBI" id="CHEBI:30616"/>
    </ligand>
</feature>
<feature type="binding site" evidence="8">
    <location>
        <position position="161"/>
    </location>
    <ligand>
        <name>ATP</name>
        <dbReference type="ChEBI" id="CHEBI:30616"/>
    </ligand>
</feature>
<dbReference type="GO" id="GO:0006275">
    <property type="term" value="P:regulation of DNA replication"/>
    <property type="evidence" value="ECO:0007669"/>
    <property type="project" value="UniProtKB-UniRule"/>
</dbReference>
<evidence type="ECO:0000256" key="2">
    <source>
        <dbReference type="ARBA" id="ARBA00022490"/>
    </source>
</evidence>
<keyword evidence="6 8" id="KW-0446">Lipid-binding</keyword>
<evidence type="ECO:0000256" key="11">
    <source>
        <dbReference type="RuleBase" id="RU004227"/>
    </source>
</evidence>
<evidence type="ECO:0000256" key="1">
    <source>
        <dbReference type="ARBA" id="ARBA00006583"/>
    </source>
</evidence>
<dbReference type="NCBIfam" id="TIGR00362">
    <property type="entry name" value="DnaA"/>
    <property type="match status" value="1"/>
</dbReference>
<dbReference type="CDD" id="cd00009">
    <property type="entry name" value="AAA"/>
    <property type="match status" value="1"/>
</dbReference>
<dbReference type="EMBL" id="JACRSS010000002">
    <property type="protein sequence ID" value="MBC8538436.1"/>
    <property type="molecule type" value="Genomic_DNA"/>
</dbReference>
<keyword evidence="3 8" id="KW-0235">DNA replication</keyword>
<dbReference type="CDD" id="cd06571">
    <property type="entry name" value="Bac_DnaA_C"/>
    <property type="match status" value="1"/>
</dbReference>
<feature type="domain" description="AAA+ ATPase" evidence="12">
    <location>
        <begin position="148"/>
        <end position="282"/>
    </location>
</feature>
<evidence type="ECO:0000259" key="12">
    <source>
        <dbReference type="SMART" id="SM00382"/>
    </source>
</evidence>
<dbReference type="SMART" id="SM00760">
    <property type="entry name" value="Bac_DnaA_C"/>
    <property type="match status" value="1"/>
</dbReference>
<keyword evidence="15" id="KW-1185">Reference proteome</keyword>
<dbReference type="InterPro" id="IPR020591">
    <property type="entry name" value="Chromosome_initiator_DnaA-like"/>
</dbReference>
<gene>
    <name evidence="8 14" type="primary">dnaA</name>
    <name evidence="14" type="ORF">H8693_05755</name>
</gene>
<comment type="subunit">
    <text evidence="8">Oligomerizes as a right-handed, spiral filament on DNA at oriC.</text>
</comment>
<dbReference type="Gene3D" id="3.30.300.180">
    <property type="match status" value="1"/>
</dbReference>
<sequence>MNSFTILWESVLKKLEAFYSQNNNSFGFTTYVRVLSPEYEENGIFFFKVPNEYYKEQIQERFLWKIAETLKESVFAETGKNRPIDVRVLTPKELDEQLMLSKSTYTPLGSNTMISLNPNYTFDTFVVGSSNNLAHAASLAVANAPGFAYNPLFIYGGVGLGKTHLMHAIGNRILEGNPGAKIIYITSESFTNEFIESIQRNSQEAFRAKFRTADVLMIDDIQFIAKAQRTQEELFHTFNTLYESDKQIIFSSDKPPSEIPKLEERLLSRFNSGLLTDIRLPDYETRVAILKNKVPMIKEKIRCSLDIEEEVLHYIASKEDSNIRDLEGALKKVIASAQLENSLSSINMEIARRALKDFFVEPVVKTITPKLVIRCVCEYYDISEDDIYSKKKNREIAFPRQVVMYLLKHLTDFTNKKICECVGLKDHSTAIYAYDKVASLIKTDAEVQSAVNDIISKIKE</sequence>
<evidence type="ECO:0000313" key="15">
    <source>
        <dbReference type="Proteomes" id="UP000617951"/>
    </source>
</evidence>
<evidence type="ECO:0000256" key="3">
    <source>
        <dbReference type="ARBA" id="ARBA00022705"/>
    </source>
</evidence>
<name>A0A926DIE8_9FIRM</name>
<feature type="binding site" evidence="8">
    <location>
        <position position="163"/>
    </location>
    <ligand>
        <name>ATP</name>
        <dbReference type="ChEBI" id="CHEBI:30616"/>
    </ligand>
</feature>
<dbReference type="InterPro" id="IPR027417">
    <property type="entry name" value="P-loop_NTPase"/>
</dbReference>
<dbReference type="HAMAP" id="MF_00377">
    <property type="entry name" value="DnaA_bact"/>
    <property type="match status" value="1"/>
</dbReference>
<dbReference type="InterPro" id="IPR010921">
    <property type="entry name" value="Trp_repressor/repl_initiator"/>
</dbReference>
<dbReference type="SUPFAM" id="SSF48295">
    <property type="entry name" value="TrpR-like"/>
    <property type="match status" value="1"/>
</dbReference>
<feature type="region of interest" description="Domain I, interacts with DnaA modulators" evidence="8">
    <location>
        <begin position="1"/>
        <end position="96"/>
    </location>
</feature>
<dbReference type="Proteomes" id="UP000617951">
    <property type="component" value="Unassembled WGS sequence"/>
</dbReference>
<protein>
    <recommendedName>
        <fullName evidence="8 9">Chromosomal replication initiator protein DnaA</fullName>
    </recommendedName>
</protein>
<feature type="domain" description="Chromosomal replication initiator DnaA C-terminal" evidence="13">
    <location>
        <begin position="368"/>
        <end position="437"/>
    </location>
</feature>
<dbReference type="InterPro" id="IPR013159">
    <property type="entry name" value="DnaA_C"/>
</dbReference>
<dbReference type="GO" id="GO:0003688">
    <property type="term" value="F:DNA replication origin binding"/>
    <property type="evidence" value="ECO:0007669"/>
    <property type="project" value="UniProtKB-UniRule"/>
</dbReference>
<evidence type="ECO:0000256" key="7">
    <source>
        <dbReference type="ARBA" id="ARBA00023125"/>
    </source>
</evidence>
<comment type="function">
    <text evidence="8 10">Plays an essential role in the initiation and regulation of chromosomal replication. ATP-DnaA binds to the origin of replication (oriC) to initiate formation of the DNA replication initiation complex once per cell cycle. Binds the DnaA box (a 9 base pair repeat at the origin) and separates the double-stranded (ds)DNA. Forms a right-handed helical filament on oriC DNA; dsDNA binds to the exterior of the filament while single-stranded (ss)DNA is stabiized in the filament's interior. The ATP-DnaA-oriC complex binds and stabilizes one strand of the AT-rich DNA unwinding element (DUE), permitting loading of DNA polymerase. After initiation quickly degrades to an ADP-DnaA complex that is not apt for DNA replication. Binds acidic phospholipids.</text>
</comment>
<dbReference type="GO" id="GO:0005737">
    <property type="term" value="C:cytoplasm"/>
    <property type="evidence" value="ECO:0007669"/>
    <property type="project" value="UniProtKB-SubCell"/>
</dbReference>